<proteinExistence type="predicted"/>
<reference evidence="1" key="2">
    <citation type="journal article" date="2015" name="Fish Shellfish Immunol.">
        <title>Early steps in the European eel (Anguilla anguilla)-Vibrio vulnificus interaction in the gills: Role of the RtxA13 toxin.</title>
        <authorList>
            <person name="Callol A."/>
            <person name="Pajuelo D."/>
            <person name="Ebbesson L."/>
            <person name="Teles M."/>
            <person name="MacKenzie S."/>
            <person name="Amaro C."/>
        </authorList>
    </citation>
    <scope>NUCLEOTIDE SEQUENCE</scope>
</reference>
<name>A0A0E9QVY9_ANGAN</name>
<protein>
    <submittedName>
        <fullName evidence="1">Uncharacterized protein</fullName>
    </submittedName>
</protein>
<dbReference type="EMBL" id="GBXM01087441">
    <property type="protein sequence ID" value="JAH21136.1"/>
    <property type="molecule type" value="Transcribed_RNA"/>
</dbReference>
<evidence type="ECO:0000313" key="1">
    <source>
        <dbReference type="EMBL" id="JAH21136.1"/>
    </source>
</evidence>
<organism evidence="1">
    <name type="scientific">Anguilla anguilla</name>
    <name type="common">European freshwater eel</name>
    <name type="synonym">Muraena anguilla</name>
    <dbReference type="NCBI Taxonomy" id="7936"/>
    <lineage>
        <taxon>Eukaryota</taxon>
        <taxon>Metazoa</taxon>
        <taxon>Chordata</taxon>
        <taxon>Craniata</taxon>
        <taxon>Vertebrata</taxon>
        <taxon>Euteleostomi</taxon>
        <taxon>Actinopterygii</taxon>
        <taxon>Neopterygii</taxon>
        <taxon>Teleostei</taxon>
        <taxon>Anguilliformes</taxon>
        <taxon>Anguillidae</taxon>
        <taxon>Anguilla</taxon>
    </lineage>
</organism>
<reference evidence="1" key="1">
    <citation type="submission" date="2014-11" db="EMBL/GenBank/DDBJ databases">
        <authorList>
            <person name="Amaro Gonzalez C."/>
        </authorList>
    </citation>
    <scope>NUCLEOTIDE SEQUENCE</scope>
</reference>
<accession>A0A0E9QVY9</accession>
<sequence>MWPRVSRLYSR</sequence>